<name>A0A9W4GE55_BLUGR</name>
<dbReference type="GO" id="GO:0016887">
    <property type="term" value="F:ATP hydrolysis activity"/>
    <property type="evidence" value="ECO:0007669"/>
    <property type="project" value="InterPro"/>
</dbReference>
<dbReference type="InterPro" id="IPR003959">
    <property type="entry name" value="ATPase_AAA_core"/>
</dbReference>
<sequence>MDIPSSPFLTSTPYPDYTDELPDNLCAHSTASDDYEALICMQEETKVRKNKARVVIQHRAWKVEEAFRGHSDYVMETPLQSKKPLRKSLTPRPDSPTYHANSKSTPLKHPINSSPPIRKRPRSPCSRFSAKLNAVGGFLIEEESDDSDTTDDEPPHKRRMPYTEDNLDVHRPPKYSQSNPATDLLDQISIEREKIILDVEESTNIDLTRSYQQCFTPNLFAPASIQTPEIITATTCSGKLVPINLRKEPVSISFEQAVAARSTTAAGRAKRSYYGIQLHELVKQAELMTEQRDKNMAEEVIPTIEETTTHLGAQKSLMWTEKYRARNFMELVGDDRTHRQVLRWLKSWDPIVFPKSKRAKQIVTKQSGLESENEPRKIMLLSGPPGLGKTTLAHVCAVQAGYEVMEINASDDRSRDVVNGRIKTSIGTESVKTGSRVQSKTGHVQRTVQPLCIIVDEVDGVVSGSGDSGEGGFIKALIDLILLDRKNMVAHGTNLSNTHRRKKKNDDFRFRRPLILICNDVYHPSLRQLRQSNYVEIIRVHKPPLETIVTRMKSIFGKEGVTCDEDAVRRLCEATWGMNTGDTRKSIRTGDGDIRSILVVGEWVASKLKASSMERQNIKLTKKWVEQNIINDISHEGNGARGNGQGGTRDIVTRVFTEGAGFSKPVFVNPLKMSEEQPKGHLGVAELTKKAGMERLREVVEANGETTRIMTDIFSQYPDQPFNDDSMLSKPNAAYEWLHFHDLCSSRVFSDQAFELLPYLCQPILACHHLFASPVRYRLGNTDPKNWREEELANSTPYSGPRADFDAHEAEKSNRAIISALQTGLQAAQVRNFKNPEKIAVEILPYLVKLLIPGVKPVIIGGSGDRKSTASVRKETEKAMIQRSVGIMEDLGITFQHEKAEDDISGIGPNWVYRMEPPLDTLTTFETASSYSTSAFLPPLCYAIRQLLGQGYEKNKIERESMTRQIRYQALNSVGASKKSTLIQESSAPILQRDTKKNFFGVLINGPNSLQEYDRAEDNDKIRDQRIWVTFHEGFSNAVRKTLTIEDLMRGL</sequence>
<dbReference type="Pfam" id="PF00004">
    <property type="entry name" value="AAA"/>
    <property type="match status" value="1"/>
</dbReference>
<dbReference type="SMART" id="SM00382">
    <property type="entry name" value="AAA"/>
    <property type="match status" value="1"/>
</dbReference>
<dbReference type="InterPro" id="IPR003593">
    <property type="entry name" value="AAA+_ATPase"/>
</dbReference>
<dbReference type="GO" id="GO:0005524">
    <property type="term" value="F:ATP binding"/>
    <property type="evidence" value="ECO:0007669"/>
    <property type="project" value="InterPro"/>
</dbReference>
<dbReference type="EMBL" id="CAJHIT010000005">
    <property type="protein sequence ID" value="CAD6501248.1"/>
    <property type="molecule type" value="Genomic_DNA"/>
</dbReference>
<dbReference type="CDD" id="cd00009">
    <property type="entry name" value="AAA"/>
    <property type="match status" value="1"/>
</dbReference>
<organism evidence="3 4">
    <name type="scientific">Blumeria graminis f. sp. triticale</name>
    <dbReference type="NCBI Taxonomy" id="1689686"/>
    <lineage>
        <taxon>Eukaryota</taxon>
        <taxon>Fungi</taxon>
        <taxon>Dikarya</taxon>
        <taxon>Ascomycota</taxon>
        <taxon>Pezizomycotina</taxon>
        <taxon>Leotiomycetes</taxon>
        <taxon>Erysiphales</taxon>
        <taxon>Erysiphaceae</taxon>
        <taxon>Blumeria</taxon>
    </lineage>
</organism>
<evidence type="ECO:0000259" key="2">
    <source>
        <dbReference type="SMART" id="SM00382"/>
    </source>
</evidence>
<feature type="domain" description="AAA+ ATPase" evidence="2">
    <location>
        <begin position="375"/>
        <end position="545"/>
    </location>
</feature>
<dbReference type="GO" id="GO:0005634">
    <property type="term" value="C:nucleus"/>
    <property type="evidence" value="ECO:0007669"/>
    <property type="project" value="TreeGrafter"/>
</dbReference>
<dbReference type="GO" id="GO:0003677">
    <property type="term" value="F:DNA binding"/>
    <property type="evidence" value="ECO:0007669"/>
    <property type="project" value="TreeGrafter"/>
</dbReference>
<reference evidence="3" key="1">
    <citation type="submission" date="2020-10" db="EMBL/GenBank/DDBJ databases">
        <authorList>
            <person name="Muller C M."/>
        </authorList>
    </citation>
    <scope>NUCLEOTIDE SEQUENCE</scope>
    <source>
        <strain evidence="3">THUN-12</strain>
    </source>
</reference>
<dbReference type="AlphaFoldDB" id="A0A9W4GE55"/>
<dbReference type="PANTHER" id="PTHR23389:SF3">
    <property type="entry name" value="CHROMOSOME TRANSMISSION FIDELITY PROTEIN 18 HOMOLOG"/>
    <property type="match status" value="1"/>
</dbReference>
<gene>
    <name evidence="3" type="ORF">BGTH12_LOCUS2606</name>
</gene>
<evidence type="ECO:0000313" key="4">
    <source>
        <dbReference type="Proteomes" id="UP000683417"/>
    </source>
</evidence>
<dbReference type="PANTHER" id="PTHR23389">
    <property type="entry name" value="CHROMOSOME TRANSMISSION FIDELITY FACTOR 18"/>
    <property type="match status" value="1"/>
</dbReference>
<feature type="compositionally biased region" description="Acidic residues" evidence="1">
    <location>
        <begin position="140"/>
        <end position="152"/>
    </location>
</feature>
<feature type="region of interest" description="Disordered" evidence="1">
    <location>
        <begin position="139"/>
        <end position="180"/>
    </location>
</feature>
<protein>
    <submittedName>
        <fullName evidence="3">BgTH12-01500</fullName>
    </submittedName>
</protein>
<comment type="caution">
    <text evidence="3">The sequence shown here is derived from an EMBL/GenBank/DDBJ whole genome shotgun (WGS) entry which is preliminary data.</text>
</comment>
<evidence type="ECO:0000313" key="3">
    <source>
        <dbReference type="EMBL" id="CAD6501248.1"/>
    </source>
</evidence>
<feature type="region of interest" description="Disordered" evidence="1">
    <location>
        <begin position="75"/>
        <end position="125"/>
    </location>
</feature>
<evidence type="ECO:0000256" key="1">
    <source>
        <dbReference type="SAM" id="MobiDB-lite"/>
    </source>
</evidence>
<dbReference type="Proteomes" id="UP000683417">
    <property type="component" value="Unassembled WGS sequence"/>
</dbReference>
<proteinExistence type="predicted"/>
<accession>A0A9W4GE55</accession>